<dbReference type="Pfam" id="PF13715">
    <property type="entry name" value="CarbopepD_reg_2"/>
    <property type="match status" value="1"/>
</dbReference>
<organism evidence="6 7">
    <name type="scientific">Fodinibius roseus</name>
    <dbReference type="NCBI Taxonomy" id="1194090"/>
    <lineage>
        <taxon>Bacteria</taxon>
        <taxon>Pseudomonadati</taxon>
        <taxon>Balneolota</taxon>
        <taxon>Balneolia</taxon>
        <taxon>Balneolales</taxon>
        <taxon>Balneolaceae</taxon>
        <taxon>Fodinibius</taxon>
    </lineage>
</organism>
<keyword evidence="2" id="KW-0472">Membrane</keyword>
<evidence type="ECO:0000256" key="1">
    <source>
        <dbReference type="ARBA" id="ARBA00022448"/>
    </source>
</evidence>
<accession>A0A1M5HIY3</accession>
<dbReference type="EMBL" id="FQUS01000020">
    <property type="protein sequence ID" value="SHG15887.1"/>
    <property type="molecule type" value="Genomic_DNA"/>
</dbReference>
<keyword evidence="6" id="KW-0675">Receptor</keyword>
<name>A0A1M5HIY3_9BACT</name>
<keyword evidence="4" id="KW-0732">Signal</keyword>
<dbReference type="SUPFAM" id="SSF49464">
    <property type="entry name" value="Carboxypeptidase regulatory domain-like"/>
    <property type="match status" value="1"/>
</dbReference>
<dbReference type="InterPro" id="IPR008969">
    <property type="entry name" value="CarboxyPept-like_regulatory"/>
</dbReference>
<feature type="chain" id="PRO_5012454631" evidence="4">
    <location>
        <begin position="29"/>
        <end position="934"/>
    </location>
</feature>
<evidence type="ECO:0000313" key="7">
    <source>
        <dbReference type="Proteomes" id="UP000184041"/>
    </source>
</evidence>
<keyword evidence="7" id="KW-1185">Reference proteome</keyword>
<feature type="signal peptide" evidence="4">
    <location>
        <begin position="1"/>
        <end position="28"/>
    </location>
</feature>
<dbReference type="Gene3D" id="3.55.50.30">
    <property type="match status" value="1"/>
</dbReference>
<evidence type="ECO:0000256" key="2">
    <source>
        <dbReference type="ARBA" id="ARBA00023136"/>
    </source>
</evidence>
<dbReference type="SUPFAM" id="SSF56935">
    <property type="entry name" value="Porins"/>
    <property type="match status" value="1"/>
</dbReference>
<dbReference type="GO" id="GO:0019867">
    <property type="term" value="C:outer membrane"/>
    <property type="evidence" value="ECO:0007669"/>
    <property type="project" value="InterPro"/>
</dbReference>
<dbReference type="RefSeq" id="WP_073066947.1">
    <property type="nucleotide sequence ID" value="NZ_FQUS01000020.1"/>
</dbReference>
<proteinExistence type="predicted"/>
<evidence type="ECO:0000313" key="6">
    <source>
        <dbReference type="EMBL" id="SHG15887.1"/>
    </source>
</evidence>
<gene>
    <name evidence="6" type="ORF">SAMN05443144_12056</name>
</gene>
<evidence type="ECO:0000259" key="5">
    <source>
        <dbReference type="SMART" id="SM00965"/>
    </source>
</evidence>
<dbReference type="STRING" id="1194090.SAMN05443144_12056"/>
<dbReference type="OrthoDB" id="1489192at2"/>
<evidence type="ECO:0000256" key="4">
    <source>
        <dbReference type="SAM" id="SignalP"/>
    </source>
</evidence>
<keyword evidence="3" id="KW-0998">Cell outer membrane</keyword>
<dbReference type="Gene3D" id="2.60.40.1120">
    <property type="entry name" value="Carboxypeptidase-like, regulatory domain"/>
    <property type="match status" value="1"/>
</dbReference>
<feature type="domain" description="Secretin/TonB short N-terminal" evidence="5">
    <location>
        <begin position="58"/>
        <end position="109"/>
    </location>
</feature>
<protein>
    <submittedName>
        <fullName evidence="6">Outer membrane receptor proteins, mostly Fe transport</fullName>
    </submittedName>
</protein>
<dbReference type="Proteomes" id="UP000184041">
    <property type="component" value="Unassembled WGS sequence"/>
</dbReference>
<dbReference type="SMART" id="SM00965">
    <property type="entry name" value="STN"/>
    <property type="match status" value="1"/>
</dbReference>
<evidence type="ECO:0000256" key="3">
    <source>
        <dbReference type="ARBA" id="ARBA00023237"/>
    </source>
</evidence>
<keyword evidence="1" id="KW-0813">Transport</keyword>
<sequence length="934" mass="106226">MRYKLTRRICGLLLPLLVLSAASLKVQAQEHPSEQYSFTFRGASLSQALEAVAEKTETDMVYDPAIVEGISVYSRVEDQTVPQILRDVLGATSLDFITLSSGTIVIVRKVSDDPSYGSYSGKIVDSYTGEPLPGATVRLANASGGTSTGKSGRFVLDNLVSGSYSIIFSYVGYEAVYKTIEIGPRQDYREEVEMEPKSVDFLPIVVTGHLPQVSSKSTDNGQSVDPGNEWTTTGRMEDAIRSLNLFSGVQYGSPMMDFHLQGGQRGEHRIMLDNVPVYNPYSFGQMFSAFSPYAISKVQLYKAGYGTPEGSQIAGLINLQHDVTGIDDRDLTFQADPLSLNLRGNLYWSDDEEESSFKVMGAARSNYWNVYREPNLENTLRRWDDLDPLMTNLLVNEENDAALYEPLEHNSDVRFYDVHLASEYEIDSYKTLSSSFYVGENDVSTDMLRQALPSNDIPEYLYAQDAYHWNNFMGQATYSQLVSPRLDMSTQLSFSSNQFNHRYLLGTNSNPTIPVYSGLLNAAPAQEVYEDFKRASENNLVPNQRSRNSIKHLIYRTDGTYSFTPQLNFEAGVQFDYVKSEVNLSDLFYLPTLSDQQSSLLSSYLKGNWVSGEYWKFSLGSRLTYVNTAGRFYTEPRGSIQFDKPDSGIGYWSVKFSGGVYRQFINQFEITNPGPTSLVPSFTIWSHASLSAMPEAWHISNSFHFEPSDHTTLNLEWFYKWQPTTYTVSYENLLEDETIDRSGMGAFAQTTEMENLGVGLRLHQSIANRKGKVILGYDFNHNRINLDNQFGRVLPASWSEPHRFQLRTLWHIFPELTAVAQWQSILGRSWGFRQSYYNYLLYEGSNRFGEYDFTHPEDDRLAPFHQFDLSFVYSPSLSMMDMELRLDLINLLDRRNTIDWRLQPIHGEEEGDQYEIKKRSMPGFHPSISIQFNM</sequence>
<reference evidence="6 7" key="1">
    <citation type="submission" date="2016-11" db="EMBL/GenBank/DDBJ databases">
        <authorList>
            <person name="Jaros S."/>
            <person name="Januszkiewicz K."/>
            <person name="Wedrychowicz H."/>
        </authorList>
    </citation>
    <scope>NUCLEOTIDE SEQUENCE [LARGE SCALE GENOMIC DNA]</scope>
    <source>
        <strain evidence="6 7">DSM 21986</strain>
    </source>
</reference>
<dbReference type="InterPro" id="IPR011662">
    <property type="entry name" value="Secretin/TonB_short_N"/>
</dbReference>
<dbReference type="AlphaFoldDB" id="A0A1M5HIY3"/>